<feature type="region of interest" description="Disordered" evidence="2">
    <location>
        <begin position="310"/>
        <end position="391"/>
    </location>
</feature>
<dbReference type="Proteomes" id="UP001498771">
    <property type="component" value="Unassembled WGS sequence"/>
</dbReference>
<dbReference type="CDD" id="cd00590">
    <property type="entry name" value="RRM_SF"/>
    <property type="match status" value="1"/>
</dbReference>
<dbReference type="EMBL" id="JBBJBU010000011">
    <property type="protein sequence ID" value="KAK7203519.1"/>
    <property type="molecule type" value="Genomic_DNA"/>
</dbReference>
<dbReference type="SMART" id="SM00360">
    <property type="entry name" value="RRM"/>
    <property type="match status" value="1"/>
</dbReference>
<evidence type="ECO:0000259" key="4">
    <source>
        <dbReference type="PROSITE" id="PS50882"/>
    </source>
</evidence>
<evidence type="ECO:0000256" key="2">
    <source>
        <dbReference type="SAM" id="MobiDB-lite"/>
    </source>
</evidence>
<dbReference type="SUPFAM" id="SSF54928">
    <property type="entry name" value="RNA-binding domain, RBD"/>
    <property type="match status" value="1"/>
</dbReference>
<evidence type="ECO:0000259" key="3">
    <source>
        <dbReference type="PROSITE" id="PS50102"/>
    </source>
</evidence>
<accession>A0ABR1F0Z8</accession>
<comment type="caution">
    <text evidence="5">The sequence shown here is derived from an EMBL/GenBank/DDBJ whole genome shotgun (WGS) entry which is preliminary data.</text>
</comment>
<name>A0ABR1F0Z8_9ASCO</name>
<feature type="domain" description="YTH" evidence="4">
    <location>
        <begin position="243"/>
        <end position="499"/>
    </location>
</feature>
<feature type="compositionally biased region" description="Low complexity" evidence="2">
    <location>
        <begin position="74"/>
        <end position="91"/>
    </location>
</feature>
<dbReference type="PROSITE" id="PS50882">
    <property type="entry name" value="YTH"/>
    <property type="match status" value="1"/>
</dbReference>
<feature type="compositionally biased region" description="Polar residues" evidence="2">
    <location>
        <begin position="345"/>
        <end position="358"/>
    </location>
</feature>
<dbReference type="InterPro" id="IPR045168">
    <property type="entry name" value="YTH_prot"/>
</dbReference>
<sequence length="558" mass="60566">MLPIRYNSSTSNNPNPRRQSAGHLQFISPHDQLPVPQQTPPSSHLARSSLYPFPPVMPSAYFGQPLPHQHHNQLPHQHLPLQHPSHPFNAHHPPPHHRHSHSMPSTSTSSTSLSTSAVLPRGPPRKPKQSGHALWVGNLPLVTTVLDLRDMFASPEIESVFLISKSNCAFVNYSSDTAMRDALERFKHSGGILKGTKLVARMQRAPAPDRSPQDEESPLSPTADHDETDATTDPQSSLQHKPESFFIVKSLTVEDLELSVRTGIWATQAHNEQVLNDAYKNSDTVFLIFSANKSGEYFGYARMAGPIVSGATGGDDSEEQQQQGDISDTATATTTPKSDVDDSHTTSSPIESLATPASSVRHASDGSDFALDPDHPKTIYTPATATSPAGRIIDDSARGTIFWEIFSPLTSPVGEGDEPLQEATKKTTSASSSQLDLSAMAAKSTWGTSFKVEWLSTTRVPFFKTKGLKNAWNQNRDIKIARDGTELEPGVGRKLLALFRGGPAISELPMQFAPSQVHENPAFEAAAASEQQQGGEQQDEQATVPQAPIIVKSPLAIE</sequence>
<dbReference type="RefSeq" id="XP_064766552.1">
    <property type="nucleotide sequence ID" value="XM_064914270.1"/>
</dbReference>
<feature type="compositionally biased region" description="Low complexity" evidence="2">
    <location>
        <begin position="102"/>
        <end position="116"/>
    </location>
</feature>
<feature type="compositionally biased region" description="Low complexity" evidence="2">
    <location>
        <begin position="522"/>
        <end position="542"/>
    </location>
</feature>
<dbReference type="GeneID" id="90039782"/>
<dbReference type="InterPro" id="IPR012677">
    <property type="entry name" value="Nucleotide-bd_a/b_plait_sf"/>
</dbReference>
<dbReference type="PANTHER" id="PTHR12357:SF3">
    <property type="entry name" value="YTH DOMAIN-CONTAINING PROTEIN 1"/>
    <property type="match status" value="1"/>
</dbReference>
<dbReference type="PANTHER" id="PTHR12357">
    <property type="entry name" value="YTH YT521-B HOMOLOGY DOMAIN-CONTAINING"/>
    <property type="match status" value="1"/>
</dbReference>
<reference evidence="5 6" key="1">
    <citation type="submission" date="2024-03" db="EMBL/GenBank/DDBJ databases">
        <title>Genome-scale model development and genomic sequencing of the oleaginous clade Lipomyces.</title>
        <authorList>
            <consortium name="Lawrence Berkeley National Laboratory"/>
            <person name="Czajka J.J."/>
            <person name="Han Y."/>
            <person name="Kim J."/>
            <person name="Mondo S.J."/>
            <person name="Hofstad B.A."/>
            <person name="Robles A."/>
            <person name="Haridas S."/>
            <person name="Riley R."/>
            <person name="LaButti K."/>
            <person name="Pangilinan J."/>
            <person name="Andreopoulos W."/>
            <person name="Lipzen A."/>
            <person name="Yan J."/>
            <person name="Wang M."/>
            <person name="Ng V."/>
            <person name="Grigoriev I.V."/>
            <person name="Spatafora J.W."/>
            <person name="Magnuson J.K."/>
            <person name="Baker S.E."/>
            <person name="Pomraning K.R."/>
        </authorList>
    </citation>
    <scope>NUCLEOTIDE SEQUENCE [LARGE SCALE GENOMIC DNA]</scope>
    <source>
        <strain evidence="5 6">Phaff 52-87</strain>
    </source>
</reference>
<dbReference type="Gene3D" id="3.30.70.330">
    <property type="match status" value="1"/>
</dbReference>
<dbReference type="PROSITE" id="PS50102">
    <property type="entry name" value="RRM"/>
    <property type="match status" value="1"/>
</dbReference>
<feature type="domain" description="RRM" evidence="3">
    <location>
        <begin position="132"/>
        <end position="205"/>
    </location>
</feature>
<proteinExistence type="predicted"/>
<dbReference type="InterPro" id="IPR000504">
    <property type="entry name" value="RRM_dom"/>
</dbReference>
<evidence type="ECO:0000313" key="5">
    <source>
        <dbReference type="EMBL" id="KAK7203519.1"/>
    </source>
</evidence>
<evidence type="ECO:0000256" key="1">
    <source>
        <dbReference type="PROSITE-ProRule" id="PRU00176"/>
    </source>
</evidence>
<feature type="region of interest" description="Disordered" evidence="2">
    <location>
        <begin position="201"/>
        <end position="239"/>
    </location>
</feature>
<keyword evidence="6" id="KW-1185">Reference proteome</keyword>
<dbReference type="InterPro" id="IPR035979">
    <property type="entry name" value="RBD_domain_sf"/>
</dbReference>
<gene>
    <name evidence="5" type="ORF">BZA70DRAFT_291107</name>
</gene>
<dbReference type="CDD" id="cd21134">
    <property type="entry name" value="YTH"/>
    <property type="match status" value="1"/>
</dbReference>
<protein>
    <submittedName>
        <fullName evidence="5">YT521-B-like domain-containing protein</fullName>
    </submittedName>
</protein>
<evidence type="ECO:0000313" key="6">
    <source>
        <dbReference type="Proteomes" id="UP001498771"/>
    </source>
</evidence>
<dbReference type="Pfam" id="PF04146">
    <property type="entry name" value="YTH"/>
    <property type="match status" value="1"/>
</dbReference>
<dbReference type="InterPro" id="IPR007275">
    <property type="entry name" value="YTH_domain"/>
</dbReference>
<feature type="region of interest" description="Disordered" evidence="2">
    <location>
        <begin position="1"/>
        <end position="132"/>
    </location>
</feature>
<keyword evidence="1" id="KW-0694">RNA-binding</keyword>
<dbReference type="Pfam" id="PF25701">
    <property type="entry name" value="RRM_YTH1"/>
    <property type="match status" value="1"/>
</dbReference>
<feature type="region of interest" description="Disordered" evidence="2">
    <location>
        <begin position="519"/>
        <end position="558"/>
    </location>
</feature>
<feature type="compositionally biased region" description="Low complexity" evidence="2">
    <location>
        <begin position="7"/>
        <end position="19"/>
    </location>
</feature>
<feature type="region of interest" description="Disordered" evidence="2">
    <location>
        <begin position="410"/>
        <end position="431"/>
    </location>
</feature>
<dbReference type="Gene3D" id="3.10.590.10">
    <property type="entry name" value="ph1033 like domains"/>
    <property type="match status" value="2"/>
</dbReference>
<organism evidence="5 6">
    <name type="scientific">Myxozyma melibiosi</name>
    <dbReference type="NCBI Taxonomy" id="54550"/>
    <lineage>
        <taxon>Eukaryota</taxon>
        <taxon>Fungi</taxon>
        <taxon>Dikarya</taxon>
        <taxon>Ascomycota</taxon>
        <taxon>Saccharomycotina</taxon>
        <taxon>Lipomycetes</taxon>
        <taxon>Lipomycetales</taxon>
        <taxon>Lipomycetaceae</taxon>
        <taxon>Myxozyma</taxon>
    </lineage>
</organism>
<dbReference type="InterPro" id="IPR057720">
    <property type="entry name" value="RRM_YTH1"/>
</dbReference>